<name>A0ABS0T8F7_9STAP</name>
<protein>
    <submittedName>
        <fullName evidence="1">Epsilon family phenol-soluble modulin</fullName>
    </submittedName>
</protein>
<evidence type="ECO:0000313" key="1">
    <source>
        <dbReference type="EMBL" id="MBI5975032.1"/>
    </source>
</evidence>
<comment type="caution">
    <text evidence="1">The sequence shown here is derived from an EMBL/GenBank/DDBJ whole genome shotgun (WGS) entry which is preliminary data.</text>
</comment>
<dbReference type="EMBL" id="JABANU010000011">
    <property type="protein sequence ID" value="MBI5975032.1"/>
    <property type="molecule type" value="Genomic_DNA"/>
</dbReference>
<evidence type="ECO:0000313" key="2">
    <source>
        <dbReference type="Proteomes" id="UP000751852"/>
    </source>
</evidence>
<dbReference type="RefSeq" id="WP_198617853.1">
    <property type="nucleotide sequence ID" value="NZ_JABANU010000011.1"/>
</dbReference>
<sequence>MTFIVDLIKKAVEFFTGLFNK</sequence>
<gene>
    <name evidence="1" type="ORF">HHH54_05385</name>
</gene>
<dbReference type="Proteomes" id="UP000751852">
    <property type="component" value="Unassembled WGS sequence"/>
</dbReference>
<keyword evidence="2" id="KW-1185">Reference proteome</keyword>
<reference evidence="1 2" key="1">
    <citation type="submission" date="2020-04" db="EMBL/GenBank/DDBJ databases">
        <title>Staphylococcus species from domestic dog.</title>
        <authorList>
            <person name="Paterson G.K."/>
        </authorList>
    </citation>
    <scope>NUCLEOTIDE SEQUENCE [LARGE SCALE GENOMIC DNA]</scope>
    <source>
        <strain evidence="1 2">H16/1A</strain>
    </source>
</reference>
<organism evidence="1 2">
    <name type="scientific">Staphylococcus canis</name>
    <dbReference type="NCBI Taxonomy" id="2724942"/>
    <lineage>
        <taxon>Bacteria</taxon>
        <taxon>Bacillati</taxon>
        <taxon>Bacillota</taxon>
        <taxon>Bacilli</taxon>
        <taxon>Bacillales</taxon>
        <taxon>Staphylococcaceae</taxon>
        <taxon>Staphylococcus</taxon>
    </lineage>
</organism>
<dbReference type="NCBIfam" id="NF033428">
    <property type="entry name" value="PSM_epsilo"/>
    <property type="match status" value="1"/>
</dbReference>
<proteinExistence type="predicted"/>
<accession>A0ABS0T8F7</accession>